<comment type="caution">
    <text evidence="1">The sequence shown here is derived from an EMBL/GenBank/DDBJ whole genome shotgun (WGS) entry which is preliminary data.</text>
</comment>
<evidence type="ECO:0008006" key="3">
    <source>
        <dbReference type="Google" id="ProtNLM"/>
    </source>
</evidence>
<dbReference type="Proteomes" id="UP001314681">
    <property type="component" value="Unassembled WGS sequence"/>
</dbReference>
<dbReference type="EMBL" id="JAHQCX010000021">
    <property type="protein sequence ID" value="MBU9728592.1"/>
    <property type="molecule type" value="Genomic_DNA"/>
</dbReference>
<accession>A0ABS6KDJ8</accession>
<protein>
    <recommendedName>
        <fullName evidence="3">MHC class I antigen</fullName>
    </recommendedName>
</protein>
<dbReference type="RefSeq" id="WP_158354779.1">
    <property type="nucleotide sequence ID" value="NZ_JAHQCX010000021.1"/>
</dbReference>
<evidence type="ECO:0000313" key="2">
    <source>
        <dbReference type="Proteomes" id="UP001314681"/>
    </source>
</evidence>
<evidence type="ECO:0000313" key="1">
    <source>
        <dbReference type="EMBL" id="MBU9728592.1"/>
    </source>
</evidence>
<sequence length="89" mass="10041">MGQHGRESAGGGFALEARIEGAEGTQIIQTDETWDTKVPEWWNQGAPQMFWTIGYQEEVELTAFEEDMRNLLRPGLDDGSDPSLREGWI</sequence>
<reference evidence="1 2" key="1">
    <citation type="submission" date="2021-06" db="EMBL/GenBank/DDBJ databases">
        <title>Description of novel taxa of the family Lachnospiraceae.</title>
        <authorList>
            <person name="Chaplin A.V."/>
            <person name="Sokolova S.R."/>
            <person name="Pikina A.P."/>
            <person name="Korzhanova M."/>
            <person name="Belova V."/>
            <person name="Korostin D."/>
            <person name="Efimov B.A."/>
        </authorList>
    </citation>
    <scope>NUCLEOTIDE SEQUENCE [LARGE SCALE GENOMIC DNA]</scope>
    <source>
        <strain evidence="1 2">ASD4241</strain>
    </source>
</reference>
<proteinExistence type="predicted"/>
<organism evidence="1 2">
    <name type="scientific">Diplocloster modestus</name>
    <dbReference type="NCBI Taxonomy" id="2850322"/>
    <lineage>
        <taxon>Bacteria</taxon>
        <taxon>Bacillati</taxon>
        <taxon>Bacillota</taxon>
        <taxon>Clostridia</taxon>
        <taxon>Lachnospirales</taxon>
        <taxon>Lachnospiraceae</taxon>
        <taxon>Diplocloster</taxon>
    </lineage>
</organism>
<name>A0ABS6KDJ8_9FIRM</name>
<gene>
    <name evidence="1" type="ORF">KTH90_21620</name>
</gene>
<keyword evidence="2" id="KW-1185">Reference proteome</keyword>